<keyword evidence="3" id="KW-1185">Reference proteome</keyword>
<dbReference type="EMBL" id="JAJFAZ020000003">
    <property type="protein sequence ID" value="KAI5341105.1"/>
    <property type="molecule type" value="Genomic_DNA"/>
</dbReference>
<feature type="compositionally biased region" description="Low complexity" evidence="1">
    <location>
        <begin position="46"/>
        <end position="58"/>
    </location>
</feature>
<feature type="region of interest" description="Disordered" evidence="1">
    <location>
        <begin position="1"/>
        <end position="58"/>
    </location>
</feature>
<evidence type="ECO:0000256" key="1">
    <source>
        <dbReference type="SAM" id="MobiDB-lite"/>
    </source>
</evidence>
<proteinExistence type="predicted"/>
<comment type="caution">
    <text evidence="2">The sequence shown here is derived from an EMBL/GenBank/DDBJ whole genome shotgun (WGS) entry which is preliminary data.</text>
</comment>
<dbReference type="Proteomes" id="UP001054821">
    <property type="component" value="Chromosome 3"/>
</dbReference>
<sequence length="133" mass="14800">MATGVSGQENHHQTKPAVGKEAHHETEHEQGRMGADRPKLPYPSFQQQSPPLHPQPHWLLLGSKSTEQQKTWTSNPVSDIKKALCISNATISGIGFGCQHSLFLQQTINQSIYKGYHPSIYHSKDFISTIPGF</sequence>
<evidence type="ECO:0000313" key="2">
    <source>
        <dbReference type="EMBL" id="KAI5341105.1"/>
    </source>
</evidence>
<accession>A0AAD4WCN3</accession>
<name>A0AAD4WCN3_PRUDU</name>
<organism evidence="2 3">
    <name type="scientific">Prunus dulcis</name>
    <name type="common">Almond</name>
    <name type="synonym">Amygdalus dulcis</name>
    <dbReference type="NCBI Taxonomy" id="3755"/>
    <lineage>
        <taxon>Eukaryota</taxon>
        <taxon>Viridiplantae</taxon>
        <taxon>Streptophyta</taxon>
        <taxon>Embryophyta</taxon>
        <taxon>Tracheophyta</taxon>
        <taxon>Spermatophyta</taxon>
        <taxon>Magnoliopsida</taxon>
        <taxon>eudicotyledons</taxon>
        <taxon>Gunneridae</taxon>
        <taxon>Pentapetalae</taxon>
        <taxon>rosids</taxon>
        <taxon>fabids</taxon>
        <taxon>Rosales</taxon>
        <taxon>Rosaceae</taxon>
        <taxon>Amygdaloideae</taxon>
        <taxon>Amygdaleae</taxon>
        <taxon>Prunus</taxon>
    </lineage>
</organism>
<feature type="compositionally biased region" description="Basic and acidic residues" evidence="1">
    <location>
        <begin position="18"/>
        <end position="39"/>
    </location>
</feature>
<dbReference type="AlphaFoldDB" id="A0AAD4WCN3"/>
<evidence type="ECO:0000313" key="3">
    <source>
        <dbReference type="Proteomes" id="UP001054821"/>
    </source>
</evidence>
<reference evidence="2 3" key="1">
    <citation type="journal article" date="2022" name="G3 (Bethesda)">
        <title>Whole-genome sequence and methylome profiling of the almond [Prunus dulcis (Mill.) D.A. Webb] cultivar 'Nonpareil'.</title>
        <authorList>
            <person name="D'Amico-Willman K.M."/>
            <person name="Ouma W.Z."/>
            <person name="Meulia T."/>
            <person name="Sideli G.M."/>
            <person name="Gradziel T.M."/>
            <person name="Fresnedo-Ramirez J."/>
        </authorList>
    </citation>
    <scope>NUCLEOTIDE SEQUENCE [LARGE SCALE GENOMIC DNA]</scope>
    <source>
        <strain evidence="2">Clone GOH B32 T37-40</strain>
    </source>
</reference>
<gene>
    <name evidence="2" type="ORF">L3X38_020379</name>
</gene>
<protein>
    <submittedName>
        <fullName evidence="2">Uncharacterized protein</fullName>
    </submittedName>
</protein>